<dbReference type="Gene3D" id="1.10.3760.10">
    <property type="entry name" value="PgpA-like"/>
    <property type="match status" value="1"/>
</dbReference>
<comment type="caution">
    <text evidence="2">The sequence shown here is derived from an EMBL/GenBank/DDBJ whole genome shotgun (WGS) entry which is preliminary data.</text>
</comment>
<dbReference type="Proteomes" id="UP000318521">
    <property type="component" value="Unassembled WGS sequence"/>
</dbReference>
<reference evidence="2 3" key="1">
    <citation type="submission" date="2019-07" db="EMBL/GenBank/DDBJ databases">
        <authorList>
            <person name="Park Y.J."/>
            <person name="Jeong S.E."/>
            <person name="Jung H.S."/>
        </authorList>
    </citation>
    <scope>NUCLEOTIDE SEQUENCE [LARGE SCALE GENOMIC DNA]</scope>
    <source>
        <strain evidence="3">P16(2019)</strain>
    </source>
</reference>
<dbReference type="PIRSF" id="PIRSF019587">
    <property type="entry name" value="PGPase"/>
    <property type="match status" value="1"/>
</dbReference>
<dbReference type="Pfam" id="PF04608">
    <property type="entry name" value="PgpA"/>
    <property type="match status" value="1"/>
</dbReference>
<dbReference type="GO" id="GO:0006629">
    <property type="term" value="P:lipid metabolic process"/>
    <property type="evidence" value="ECO:0007669"/>
    <property type="project" value="InterPro"/>
</dbReference>
<organism evidence="2 3">
    <name type="scientific">Alkalicoccobacillus porphyridii</name>
    <dbReference type="NCBI Taxonomy" id="2597270"/>
    <lineage>
        <taxon>Bacteria</taxon>
        <taxon>Bacillati</taxon>
        <taxon>Bacillota</taxon>
        <taxon>Bacilli</taxon>
        <taxon>Bacillales</taxon>
        <taxon>Bacillaceae</taxon>
        <taxon>Alkalicoccobacillus</taxon>
    </lineage>
</organism>
<dbReference type="RefSeq" id="WP_143848589.1">
    <property type="nucleotide sequence ID" value="NZ_VLXZ01000005.1"/>
</dbReference>
<evidence type="ECO:0000259" key="1">
    <source>
        <dbReference type="Pfam" id="PF04608"/>
    </source>
</evidence>
<sequence>MLKRVPCETVEMAARKKLADRGVTVEAIAQIVYDLQKPYAENLDMASCLESADAVLNKREIQHAILVGVELDELAEKGLLSEPLLSMVRQDEGLFGVDETIALGSVFGFGSIAVTTFGYLDKQKVGIIEELDREKNRVHTFLDDLVASIAASASARLAHRIRDLEENRRLVDIRKREEEDLIG</sequence>
<dbReference type="OrthoDB" id="9793244at2"/>
<gene>
    <name evidence="2" type="ORF">FN960_10085</name>
</gene>
<accession>A0A553ZZ24</accession>
<dbReference type="InterPro" id="IPR026038">
    <property type="entry name" value="Put_PGPase"/>
</dbReference>
<proteinExistence type="predicted"/>
<dbReference type="AlphaFoldDB" id="A0A553ZZ24"/>
<dbReference type="GO" id="GO:0008962">
    <property type="term" value="F:phosphatidylglycerophosphatase activity"/>
    <property type="evidence" value="ECO:0007669"/>
    <property type="project" value="InterPro"/>
</dbReference>
<evidence type="ECO:0000313" key="2">
    <source>
        <dbReference type="EMBL" id="TSB46694.1"/>
    </source>
</evidence>
<keyword evidence="3" id="KW-1185">Reference proteome</keyword>
<feature type="domain" description="YutG/PgpA" evidence="1">
    <location>
        <begin position="27"/>
        <end position="158"/>
    </location>
</feature>
<dbReference type="EMBL" id="VLXZ01000005">
    <property type="protein sequence ID" value="TSB46694.1"/>
    <property type="molecule type" value="Genomic_DNA"/>
</dbReference>
<dbReference type="InterPro" id="IPR036681">
    <property type="entry name" value="PgpA-like_sf"/>
</dbReference>
<dbReference type="InterPro" id="IPR007686">
    <property type="entry name" value="YutG/PgpA"/>
</dbReference>
<name>A0A553ZZ24_9BACI</name>
<protein>
    <submittedName>
        <fullName evidence="2">Phosphatidylglycerophosphatase A</fullName>
    </submittedName>
</protein>
<dbReference type="SUPFAM" id="SSF101307">
    <property type="entry name" value="YutG-like"/>
    <property type="match status" value="1"/>
</dbReference>
<dbReference type="CDD" id="cd06971">
    <property type="entry name" value="PgpA"/>
    <property type="match status" value="1"/>
</dbReference>
<evidence type="ECO:0000313" key="3">
    <source>
        <dbReference type="Proteomes" id="UP000318521"/>
    </source>
</evidence>